<evidence type="ECO:0000256" key="7">
    <source>
        <dbReference type="ARBA" id="ARBA00023136"/>
    </source>
</evidence>
<name>A0A834Y3W8_APHGI</name>
<keyword evidence="12" id="KW-1185">Reference proteome</keyword>
<dbReference type="InterPro" id="IPR004117">
    <property type="entry name" value="7tm6_olfct_rcpt"/>
</dbReference>
<dbReference type="PANTHER" id="PTHR21137">
    <property type="entry name" value="ODORANT RECEPTOR"/>
    <property type="match status" value="1"/>
</dbReference>
<dbReference type="EMBL" id="JACMRX010000001">
    <property type="protein sequence ID" value="KAF7996322.1"/>
    <property type="molecule type" value="Genomic_DNA"/>
</dbReference>
<evidence type="ECO:0000256" key="8">
    <source>
        <dbReference type="ARBA" id="ARBA00023170"/>
    </source>
</evidence>
<evidence type="ECO:0000256" key="9">
    <source>
        <dbReference type="ARBA" id="ARBA00023224"/>
    </source>
</evidence>
<feature type="transmembrane region" description="Helical" evidence="10">
    <location>
        <begin position="136"/>
        <end position="154"/>
    </location>
</feature>
<evidence type="ECO:0000256" key="5">
    <source>
        <dbReference type="ARBA" id="ARBA00022725"/>
    </source>
</evidence>
<evidence type="ECO:0000256" key="4">
    <source>
        <dbReference type="ARBA" id="ARBA00022692"/>
    </source>
</evidence>
<keyword evidence="9 10" id="KW-0807">Transducer</keyword>
<gene>
    <name evidence="11" type="ORF">HCN44_001954</name>
</gene>
<keyword evidence="7 10" id="KW-0472">Membrane</keyword>
<proteinExistence type="inferred from homology"/>
<comment type="similarity">
    <text evidence="10">Belongs to the insect chemoreceptor superfamily. Heteromeric odorant receptor channel (TC 1.A.69) family.</text>
</comment>
<reference evidence="11 12" key="1">
    <citation type="submission" date="2020-08" db="EMBL/GenBank/DDBJ databases">
        <title>Aphidius gifuensis genome sequencing and assembly.</title>
        <authorList>
            <person name="Du Z."/>
        </authorList>
    </citation>
    <scope>NUCLEOTIDE SEQUENCE [LARGE SCALE GENOMIC DNA]</scope>
    <source>
        <strain evidence="11">YNYX2018</strain>
        <tissue evidence="11">Adults</tissue>
    </source>
</reference>
<dbReference type="PANTHER" id="PTHR21137:SF35">
    <property type="entry name" value="ODORANT RECEPTOR 19A-RELATED"/>
    <property type="match status" value="1"/>
</dbReference>
<keyword evidence="4 10" id="KW-0812">Transmembrane</keyword>
<dbReference type="AlphaFoldDB" id="A0A834Y3W8"/>
<keyword evidence="8 10" id="KW-0675">Receptor</keyword>
<feature type="transmembrane region" description="Helical" evidence="10">
    <location>
        <begin position="303"/>
        <end position="323"/>
    </location>
</feature>
<evidence type="ECO:0000256" key="2">
    <source>
        <dbReference type="ARBA" id="ARBA00022475"/>
    </source>
</evidence>
<dbReference type="GO" id="GO:0005549">
    <property type="term" value="F:odorant binding"/>
    <property type="evidence" value="ECO:0007669"/>
    <property type="project" value="InterPro"/>
</dbReference>
<evidence type="ECO:0000256" key="10">
    <source>
        <dbReference type="RuleBase" id="RU351113"/>
    </source>
</evidence>
<evidence type="ECO:0000313" key="11">
    <source>
        <dbReference type="EMBL" id="KAF7996322.1"/>
    </source>
</evidence>
<dbReference type="GO" id="GO:0004984">
    <property type="term" value="F:olfactory receptor activity"/>
    <property type="evidence" value="ECO:0007669"/>
    <property type="project" value="InterPro"/>
</dbReference>
<dbReference type="Proteomes" id="UP000639338">
    <property type="component" value="Unassembled WGS sequence"/>
</dbReference>
<comment type="caution">
    <text evidence="11">The sequence shown here is derived from an EMBL/GenBank/DDBJ whole genome shotgun (WGS) entry which is preliminary data.</text>
</comment>
<protein>
    <recommendedName>
        <fullName evidence="10">Odorant receptor</fullName>
    </recommendedName>
</protein>
<sequence>MNISEDDDNKKVEEIQEEFEHLNDLLDWNRKFLIFGGIWPLENTKFRAAIFTAYMTFHLFTEYSGVVEVVGNFEAMVLGIIESSMQSMVLSKLFVFRHSKNLRVLISAMKEDFQENNYNDLNEKKIYLKYNYYSKLYFKLSVPYVLTIAALYYARPLLTSLILGTFGVNDSLILPFQTKLFFPIDNTQTYFYVYIWYCPMVYLLACHNAFICILITIILHICGQLAVVEYRIKNLKYDHEKDHNQMIFKTLVQRHQRSIWMAKTFDTSFNVVLLIDLIGSTVLIGLLSYSIVTESETLETSFVYIYICAIIATLFLLFGYCYVGECLVENSTRVHEVYYECEWHKMSLKFQKSLSFCLMETEKPLTMTAGKIFVFSLSGYAYVIKSAMGYVSMLRNVAM</sequence>
<evidence type="ECO:0000256" key="6">
    <source>
        <dbReference type="ARBA" id="ARBA00022989"/>
    </source>
</evidence>
<evidence type="ECO:0000313" key="12">
    <source>
        <dbReference type="Proteomes" id="UP000639338"/>
    </source>
</evidence>
<dbReference type="GO" id="GO:0005886">
    <property type="term" value="C:plasma membrane"/>
    <property type="evidence" value="ECO:0007669"/>
    <property type="project" value="UniProtKB-SubCell"/>
</dbReference>
<keyword evidence="2" id="KW-1003">Cell membrane</keyword>
<evidence type="ECO:0000256" key="3">
    <source>
        <dbReference type="ARBA" id="ARBA00022606"/>
    </source>
</evidence>
<evidence type="ECO:0000256" key="1">
    <source>
        <dbReference type="ARBA" id="ARBA00004651"/>
    </source>
</evidence>
<comment type="caution">
    <text evidence="10">Lacks conserved residue(s) required for the propagation of feature annotation.</text>
</comment>
<feature type="transmembrane region" description="Helical" evidence="10">
    <location>
        <begin position="194"/>
        <end position="227"/>
    </location>
</feature>
<dbReference type="OrthoDB" id="6765072at2759"/>
<accession>A0A834Y3W8</accession>
<keyword evidence="3 10" id="KW-0716">Sensory transduction</keyword>
<feature type="transmembrane region" description="Helical" evidence="10">
    <location>
        <begin position="372"/>
        <end position="393"/>
    </location>
</feature>
<organism evidence="11 12">
    <name type="scientific">Aphidius gifuensis</name>
    <name type="common">Parasitoid wasp</name>
    <dbReference type="NCBI Taxonomy" id="684658"/>
    <lineage>
        <taxon>Eukaryota</taxon>
        <taxon>Metazoa</taxon>
        <taxon>Ecdysozoa</taxon>
        <taxon>Arthropoda</taxon>
        <taxon>Hexapoda</taxon>
        <taxon>Insecta</taxon>
        <taxon>Pterygota</taxon>
        <taxon>Neoptera</taxon>
        <taxon>Endopterygota</taxon>
        <taxon>Hymenoptera</taxon>
        <taxon>Apocrita</taxon>
        <taxon>Ichneumonoidea</taxon>
        <taxon>Braconidae</taxon>
        <taxon>Aphidiinae</taxon>
        <taxon>Aphidius</taxon>
    </lineage>
</organism>
<dbReference type="GO" id="GO:0007165">
    <property type="term" value="P:signal transduction"/>
    <property type="evidence" value="ECO:0007669"/>
    <property type="project" value="UniProtKB-KW"/>
</dbReference>
<feature type="transmembrane region" description="Helical" evidence="10">
    <location>
        <begin position="271"/>
        <end position="291"/>
    </location>
</feature>
<keyword evidence="5 10" id="KW-0552">Olfaction</keyword>
<keyword evidence="6 10" id="KW-1133">Transmembrane helix</keyword>
<dbReference type="Pfam" id="PF02949">
    <property type="entry name" value="7tm_6"/>
    <property type="match status" value="1"/>
</dbReference>
<comment type="subcellular location">
    <subcellularLocation>
        <location evidence="1 10">Cell membrane</location>
        <topology evidence="1 10">Multi-pass membrane protein</topology>
    </subcellularLocation>
</comment>